<comment type="subcellular location">
    <subcellularLocation>
        <location evidence="1">Membrane</location>
    </subcellularLocation>
</comment>
<dbReference type="Pfam" id="PF02348">
    <property type="entry name" value="CTP_transf_3"/>
    <property type="match status" value="1"/>
</dbReference>
<dbReference type="NCBIfam" id="NF009905">
    <property type="entry name" value="PRK13368.1"/>
    <property type="match status" value="1"/>
</dbReference>
<dbReference type="NCBIfam" id="NF003950">
    <property type="entry name" value="PRK05450.1-3"/>
    <property type="match status" value="1"/>
</dbReference>
<comment type="caution">
    <text evidence="4">The sequence shown here is derived from an EMBL/GenBank/DDBJ whole genome shotgun (WGS) entry which is preliminary data.</text>
</comment>
<dbReference type="NCBIfam" id="TIGR00466">
    <property type="entry name" value="kdsB"/>
    <property type="match status" value="1"/>
</dbReference>
<gene>
    <name evidence="4" type="primary">kdsB_7</name>
    <name evidence="4" type="ORF">SDC9_18647</name>
</gene>
<dbReference type="EMBL" id="VSSQ01000068">
    <property type="protein sequence ID" value="MPL72854.1"/>
    <property type="molecule type" value="Genomic_DNA"/>
</dbReference>
<dbReference type="GO" id="GO:0044281">
    <property type="term" value="P:small molecule metabolic process"/>
    <property type="evidence" value="ECO:0007669"/>
    <property type="project" value="UniProtKB-ARBA"/>
</dbReference>
<dbReference type="HAMAP" id="MF_00057">
    <property type="entry name" value="KdsB"/>
    <property type="match status" value="1"/>
</dbReference>
<dbReference type="InterPro" id="IPR003329">
    <property type="entry name" value="Cytidylyl_trans"/>
</dbReference>
<accession>A0A644U0V7</accession>
<dbReference type="SUPFAM" id="SSF53448">
    <property type="entry name" value="Nucleotide-diphospho-sugar transferases"/>
    <property type="match status" value="1"/>
</dbReference>
<dbReference type="PANTHER" id="PTHR42866">
    <property type="entry name" value="3-DEOXY-MANNO-OCTULOSONATE CYTIDYLYLTRANSFERASE"/>
    <property type="match status" value="1"/>
</dbReference>
<dbReference type="InterPro" id="IPR029044">
    <property type="entry name" value="Nucleotide-diphossugar_trans"/>
</dbReference>
<dbReference type="AlphaFoldDB" id="A0A644U0V7"/>
<dbReference type="InterPro" id="IPR004528">
    <property type="entry name" value="KdsB"/>
</dbReference>
<protein>
    <submittedName>
        <fullName evidence="4">3-deoxy-manno-octulosonate cytidylyltransferase</fullName>
        <ecNumber evidence="4">2.7.7.38</ecNumber>
    </submittedName>
</protein>
<dbReference type="EC" id="2.7.7.38" evidence="4"/>
<dbReference type="CDD" id="cd02517">
    <property type="entry name" value="CMP-KDO-Synthetase"/>
    <property type="match status" value="1"/>
</dbReference>
<dbReference type="GO" id="GO:0016020">
    <property type="term" value="C:membrane"/>
    <property type="evidence" value="ECO:0007669"/>
    <property type="project" value="UniProtKB-SubCell"/>
</dbReference>
<evidence type="ECO:0000256" key="2">
    <source>
        <dbReference type="ARBA" id="ARBA00022679"/>
    </source>
</evidence>
<dbReference type="PANTHER" id="PTHR42866:SF2">
    <property type="entry name" value="3-DEOXY-MANNO-OCTULOSONATE CYTIDYLYLTRANSFERASE, MITOCHONDRIAL"/>
    <property type="match status" value="1"/>
</dbReference>
<keyword evidence="2 4" id="KW-0808">Transferase</keyword>
<evidence type="ECO:0000256" key="3">
    <source>
        <dbReference type="ARBA" id="ARBA00022695"/>
    </source>
</evidence>
<dbReference type="FunFam" id="3.90.550.10:FF:000011">
    <property type="entry name" value="3-deoxy-manno-octulosonate cytidylyltransferase"/>
    <property type="match status" value="1"/>
</dbReference>
<evidence type="ECO:0000256" key="1">
    <source>
        <dbReference type="ARBA" id="ARBA00004370"/>
    </source>
</evidence>
<dbReference type="NCBIfam" id="NF003952">
    <property type="entry name" value="PRK05450.1-5"/>
    <property type="match status" value="1"/>
</dbReference>
<dbReference type="GO" id="GO:0008690">
    <property type="term" value="F:3-deoxy-manno-octulosonate cytidylyltransferase activity"/>
    <property type="evidence" value="ECO:0007669"/>
    <property type="project" value="UniProtKB-EC"/>
</dbReference>
<reference evidence="4" key="1">
    <citation type="submission" date="2019-08" db="EMBL/GenBank/DDBJ databases">
        <authorList>
            <person name="Kucharzyk K."/>
            <person name="Murdoch R.W."/>
            <person name="Higgins S."/>
            <person name="Loffler F."/>
        </authorList>
    </citation>
    <scope>NUCLEOTIDE SEQUENCE</scope>
</reference>
<name>A0A644U0V7_9ZZZZ</name>
<organism evidence="4">
    <name type="scientific">bioreactor metagenome</name>
    <dbReference type="NCBI Taxonomy" id="1076179"/>
    <lineage>
        <taxon>unclassified sequences</taxon>
        <taxon>metagenomes</taxon>
        <taxon>ecological metagenomes</taxon>
    </lineage>
</organism>
<proteinExistence type="inferred from homology"/>
<keyword evidence="3 4" id="KW-0548">Nucleotidyltransferase</keyword>
<dbReference type="Gene3D" id="3.90.550.10">
    <property type="entry name" value="Spore Coat Polysaccharide Biosynthesis Protein SpsA, Chain A"/>
    <property type="match status" value="1"/>
</dbReference>
<dbReference type="GO" id="GO:1901137">
    <property type="term" value="P:carbohydrate derivative biosynthetic process"/>
    <property type="evidence" value="ECO:0007669"/>
    <property type="project" value="UniProtKB-ARBA"/>
</dbReference>
<dbReference type="GO" id="GO:0005829">
    <property type="term" value="C:cytosol"/>
    <property type="evidence" value="ECO:0007669"/>
    <property type="project" value="TreeGrafter"/>
</dbReference>
<sequence>MRIEEKNKRILGVIPARFASTRFEGKPLAMVGNLEMVVCVCKRVEESGLFDKVVVATDSRKIYDVVNKNNYTAIMTSENHNCGTDRVEEALSIAEEMFGGFDIVVNIQGDEPLIRKEQLQEVISPFERDENVQITTLCKMIEDVQTLTNPNVVKVVFNYNHYAMYFSRSVIPYDRNETLEYGIAKGFYFKHIGLYAYKSNVLREIVKLYASRLEKIESLEQLRWLEEGYKIKVELTDFESIGVDTPEDLEKINNLLNNKIAH</sequence>
<evidence type="ECO:0000313" key="4">
    <source>
        <dbReference type="EMBL" id="MPL72854.1"/>
    </source>
</evidence>